<evidence type="ECO:0000313" key="3">
    <source>
        <dbReference type="Proteomes" id="UP001054837"/>
    </source>
</evidence>
<gene>
    <name evidence="2" type="ORF">CDAR_181481</name>
</gene>
<keyword evidence="3" id="KW-1185">Reference proteome</keyword>
<dbReference type="EMBL" id="BPLQ01010670">
    <property type="protein sequence ID" value="GIY52495.1"/>
    <property type="molecule type" value="Genomic_DNA"/>
</dbReference>
<comment type="caution">
    <text evidence="2">The sequence shown here is derived from an EMBL/GenBank/DDBJ whole genome shotgun (WGS) entry which is preliminary data.</text>
</comment>
<sequence>MKLIPVRQNNVKPVLDGSAYSSSTVLKENENDSFQAENAGEIENLLNSFNLNRNEGHHKVVEYILEKPDLRTSISANNVSMNNKNSEDMVAVGSEHNVGKVHRSIRKAGMPPGTPRRRLPGRAPTRHRLHGGPVSSNEDDNKKIPTGR</sequence>
<reference evidence="2 3" key="1">
    <citation type="submission" date="2021-06" db="EMBL/GenBank/DDBJ databases">
        <title>Caerostris darwini draft genome.</title>
        <authorList>
            <person name="Kono N."/>
            <person name="Arakawa K."/>
        </authorList>
    </citation>
    <scope>NUCLEOTIDE SEQUENCE [LARGE SCALE GENOMIC DNA]</scope>
</reference>
<feature type="compositionally biased region" description="Basic residues" evidence="1">
    <location>
        <begin position="115"/>
        <end position="130"/>
    </location>
</feature>
<dbReference type="Proteomes" id="UP001054837">
    <property type="component" value="Unassembled WGS sequence"/>
</dbReference>
<name>A0AAV4U425_9ARAC</name>
<dbReference type="AlphaFoldDB" id="A0AAV4U425"/>
<evidence type="ECO:0000256" key="1">
    <source>
        <dbReference type="SAM" id="MobiDB-lite"/>
    </source>
</evidence>
<organism evidence="2 3">
    <name type="scientific">Caerostris darwini</name>
    <dbReference type="NCBI Taxonomy" id="1538125"/>
    <lineage>
        <taxon>Eukaryota</taxon>
        <taxon>Metazoa</taxon>
        <taxon>Ecdysozoa</taxon>
        <taxon>Arthropoda</taxon>
        <taxon>Chelicerata</taxon>
        <taxon>Arachnida</taxon>
        <taxon>Araneae</taxon>
        <taxon>Araneomorphae</taxon>
        <taxon>Entelegynae</taxon>
        <taxon>Araneoidea</taxon>
        <taxon>Araneidae</taxon>
        <taxon>Caerostris</taxon>
    </lineage>
</organism>
<feature type="compositionally biased region" description="Basic and acidic residues" evidence="1">
    <location>
        <begin position="139"/>
        <end position="148"/>
    </location>
</feature>
<proteinExistence type="predicted"/>
<evidence type="ECO:0000313" key="2">
    <source>
        <dbReference type="EMBL" id="GIY52495.1"/>
    </source>
</evidence>
<accession>A0AAV4U425</accession>
<protein>
    <submittedName>
        <fullName evidence="2">Uncharacterized protein</fullName>
    </submittedName>
</protein>
<feature type="region of interest" description="Disordered" evidence="1">
    <location>
        <begin position="96"/>
        <end position="148"/>
    </location>
</feature>